<name>X6LMZ3_RETFI</name>
<evidence type="ECO:0000313" key="5">
    <source>
        <dbReference type="EMBL" id="ETO02095.1"/>
    </source>
</evidence>
<dbReference type="PANTHER" id="PTHR19879:SF9">
    <property type="entry name" value="TRANSCRIPTION INITIATION FACTOR TFIID SUBUNIT 5"/>
    <property type="match status" value="1"/>
</dbReference>
<keyword evidence="4" id="KW-0812">Transmembrane</keyword>
<keyword evidence="6" id="KW-1185">Reference proteome</keyword>
<feature type="repeat" description="WD" evidence="3">
    <location>
        <begin position="477"/>
        <end position="518"/>
    </location>
</feature>
<dbReference type="InterPro" id="IPR019775">
    <property type="entry name" value="WD40_repeat_CS"/>
</dbReference>
<dbReference type="Gene3D" id="2.120.10.80">
    <property type="entry name" value="Kelch-type beta propeller"/>
    <property type="match status" value="1"/>
</dbReference>
<dbReference type="InterPro" id="IPR001680">
    <property type="entry name" value="WD40_rpt"/>
</dbReference>
<reference evidence="5 6" key="1">
    <citation type="journal article" date="2013" name="Curr. Biol.">
        <title>The Genome of the Foraminiferan Reticulomyxa filosa.</title>
        <authorList>
            <person name="Glockner G."/>
            <person name="Hulsmann N."/>
            <person name="Schleicher M."/>
            <person name="Noegel A.A."/>
            <person name="Eichinger L."/>
            <person name="Gallinger C."/>
            <person name="Pawlowski J."/>
            <person name="Sierra R."/>
            <person name="Euteneuer U."/>
            <person name="Pillet L."/>
            <person name="Moustafa A."/>
            <person name="Platzer M."/>
            <person name="Groth M."/>
            <person name="Szafranski K."/>
            <person name="Schliwa M."/>
        </authorList>
    </citation>
    <scope>NUCLEOTIDE SEQUENCE [LARGE SCALE GENOMIC DNA]</scope>
</reference>
<feature type="repeat" description="WD" evidence="3">
    <location>
        <begin position="561"/>
        <end position="602"/>
    </location>
</feature>
<sequence length="762" mass="87749">MFCCLIEGKNLPNKSINNSSFCAKLKLNIKQVKRVLSFLCVLLHSIFVPLFSQFKKFQGFFYVQRTTFFPVVHLFKNNNNMSDQIFQRLIDLPFLLKDSQCVLHNDEILICGGSDEQRCYSYHTYTREYKYITSYPSRVRLNGHCVVKLVDNNNNKDSNQITLLSFGSCMYGIHRHTLVMKYVSVWNKSKKLKEPEFCNMWRPLMEPEICSWRPLDDKKEIIIGTNEDYQGVRAVVGGSNNHLLFITYPRNNISVFNLNILRFIKHDILPVLNNACVQYHCFVLKSEHAQEMVKKKRTKTEMLLFYQNTRLLIQYNEYKKTFKSHQLPACKDIPPFNRCAYVRINDIILFFGGYNCEDFTNNIFSSVYGYSIQKSTWIKFEYTLPSPLYCCFGISNKDNTYIHIIGGSNHKRTLSTHMKTKVNIFRDSLPLVIFISLLIKFVIQHWIRTLKIKLGWINDFNKIIIKYVRGFKLLLILQAHEDTVSSVEFSADGRNIVSASYDHTIRIWDAESGKQLQIFRGHTDRVFAARFSLDGRNIVSCSNDGTIRLWNLNAENKVLQPKSDSNKILSVNFSPDGKYVMSGSKDNTIGLLGVDSKIEMKQFSGHSEDVLSTQFSSDGKMILSSSSDKTINLWNVESGKILKQFKGHFDSVTRARFSPDDKFIVSCSLDNTIRIWNIETGKELKILKGHSKCVNDVKYFPDGQTIVSCSSDNTIKLWNVGSGKKIQTLKEDYHAIKCIDVSPNGSKMVSGSTNCNIQIWGY</sequence>
<protein>
    <submittedName>
        <fullName evidence="5">WD repeat-containing protein</fullName>
    </submittedName>
</protein>
<dbReference type="SUPFAM" id="SSF50978">
    <property type="entry name" value="WD40 repeat-like"/>
    <property type="match status" value="1"/>
</dbReference>
<dbReference type="PRINTS" id="PR00320">
    <property type="entry name" value="GPROTEINBRPT"/>
</dbReference>
<dbReference type="InterPro" id="IPR015943">
    <property type="entry name" value="WD40/YVTN_repeat-like_dom_sf"/>
</dbReference>
<evidence type="ECO:0000313" key="6">
    <source>
        <dbReference type="Proteomes" id="UP000023152"/>
    </source>
</evidence>
<feature type="repeat" description="WD" evidence="3">
    <location>
        <begin position="603"/>
        <end position="644"/>
    </location>
</feature>
<feature type="repeat" description="WD" evidence="3">
    <location>
        <begin position="687"/>
        <end position="728"/>
    </location>
</feature>
<dbReference type="InterPro" id="IPR036322">
    <property type="entry name" value="WD40_repeat_dom_sf"/>
</dbReference>
<dbReference type="PROSITE" id="PS50082">
    <property type="entry name" value="WD_REPEATS_2"/>
    <property type="match status" value="7"/>
</dbReference>
<organism evidence="5 6">
    <name type="scientific">Reticulomyxa filosa</name>
    <dbReference type="NCBI Taxonomy" id="46433"/>
    <lineage>
        <taxon>Eukaryota</taxon>
        <taxon>Sar</taxon>
        <taxon>Rhizaria</taxon>
        <taxon>Retaria</taxon>
        <taxon>Foraminifera</taxon>
        <taxon>Monothalamids</taxon>
        <taxon>Reticulomyxidae</taxon>
        <taxon>Reticulomyxa</taxon>
    </lineage>
</organism>
<feature type="repeat" description="WD" evidence="3">
    <location>
        <begin position="645"/>
        <end position="686"/>
    </location>
</feature>
<dbReference type="EMBL" id="ASPP01036707">
    <property type="protein sequence ID" value="ETO02095.1"/>
    <property type="molecule type" value="Genomic_DNA"/>
</dbReference>
<dbReference type="PANTHER" id="PTHR19879">
    <property type="entry name" value="TRANSCRIPTION INITIATION FACTOR TFIID"/>
    <property type="match status" value="1"/>
</dbReference>
<dbReference type="Gene3D" id="2.130.10.10">
    <property type="entry name" value="YVTN repeat-like/Quinoprotein amine dehydrogenase"/>
    <property type="match status" value="3"/>
</dbReference>
<keyword evidence="2" id="KW-0677">Repeat</keyword>
<keyword evidence="4" id="KW-1133">Transmembrane helix</keyword>
<accession>X6LMZ3</accession>
<evidence type="ECO:0000256" key="2">
    <source>
        <dbReference type="ARBA" id="ARBA00022737"/>
    </source>
</evidence>
<dbReference type="SMART" id="SM00320">
    <property type="entry name" value="WD40"/>
    <property type="match status" value="7"/>
</dbReference>
<proteinExistence type="predicted"/>
<dbReference type="InterPro" id="IPR020472">
    <property type="entry name" value="WD40_PAC1"/>
</dbReference>
<dbReference type="Proteomes" id="UP000023152">
    <property type="component" value="Unassembled WGS sequence"/>
</dbReference>
<evidence type="ECO:0000256" key="4">
    <source>
        <dbReference type="SAM" id="Phobius"/>
    </source>
</evidence>
<keyword evidence="4" id="KW-0472">Membrane</keyword>
<dbReference type="PROSITE" id="PS00678">
    <property type="entry name" value="WD_REPEATS_1"/>
    <property type="match status" value="5"/>
</dbReference>
<dbReference type="AlphaFoldDB" id="X6LMZ3"/>
<feature type="repeat" description="WD" evidence="3">
    <location>
        <begin position="729"/>
        <end position="762"/>
    </location>
</feature>
<dbReference type="InterPro" id="IPR015915">
    <property type="entry name" value="Kelch-typ_b-propeller"/>
</dbReference>
<dbReference type="CDD" id="cd00200">
    <property type="entry name" value="WD40"/>
    <property type="match status" value="1"/>
</dbReference>
<gene>
    <name evidence="5" type="ORF">RFI_35342</name>
</gene>
<dbReference type="PROSITE" id="PS50294">
    <property type="entry name" value="WD_REPEATS_REGION"/>
    <property type="match status" value="6"/>
</dbReference>
<evidence type="ECO:0000256" key="1">
    <source>
        <dbReference type="ARBA" id="ARBA00022574"/>
    </source>
</evidence>
<feature type="transmembrane region" description="Helical" evidence="4">
    <location>
        <begin position="35"/>
        <end position="54"/>
    </location>
</feature>
<comment type="caution">
    <text evidence="5">The sequence shown here is derived from an EMBL/GenBank/DDBJ whole genome shotgun (WGS) entry which is preliminary data.</text>
</comment>
<keyword evidence="1 3" id="KW-0853">WD repeat</keyword>
<dbReference type="InterPro" id="IPR011047">
    <property type="entry name" value="Quinoprotein_ADH-like_sf"/>
</dbReference>
<evidence type="ECO:0000256" key="3">
    <source>
        <dbReference type="PROSITE-ProRule" id="PRU00221"/>
    </source>
</evidence>
<feature type="repeat" description="WD" evidence="3">
    <location>
        <begin position="519"/>
        <end position="560"/>
    </location>
</feature>
<dbReference type="Pfam" id="PF00400">
    <property type="entry name" value="WD40"/>
    <property type="match status" value="7"/>
</dbReference>
<dbReference type="SUPFAM" id="SSF50998">
    <property type="entry name" value="Quinoprotein alcohol dehydrogenase-like"/>
    <property type="match status" value="1"/>
</dbReference>